<reference evidence="2 3" key="1">
    <citation type="submission" date="2021-06" db="EMBL/GenBank/DDBJ databases">
        <title>Caerostris extrusa draft genome.</title>
        <authorList>
            <person name="Kono N."/>
            <person name="Arakawa K."/>
        </authorList>
    </citation>
    <scope>NUCLEOTIDE SEQUENCE [LARGE SCALE GENOMIC DNA]</scope>
</reference>
<dbReference type="EMBL" id="BPLR01011772">
    <property type="protein sequence ID" value="GIY48926.1"/>
    <property type="molecule type" value="Genomic_DNA"/>
</dbReference>
<feature type="region of interest" description="Disordered" evidence="1">
    <location>
        <begin position="66"/>
        <end position="100"/>
    </location>
</feature>
<feature type="compositionally biased region" description="Polar residues" evidence="1">
    <location>
        <begin position="66"/>
        <end position="78"/>
    </location>
</feature>
<sequence length="136" mass="15217">MLRHKRLDPKVDRSVEISLLKIVRPAGRKKIKIVHRPRIEPGQQASILPLYHRCCVSRVSTLKSASQRGNFAANNRSASLLKKDKNRASTGNRTRAAPWQASILPTQPPTLRLQAFDAKVLRSVEISLLKIVRPAG</sequence>
<proteinExistence type="predicted"/>
<accession>A0AAV4TU01</accession>
<comment type="caution">
    <text evidence="2">The sequence shown here is derived from an EMBL/GenBank/DDBJ whole genome shotgun (WGS) entry which is preliminary data.</text>
</comment>
<evidence type="ECO:0000313" key="3">
    <source>
        <dbReference type="Proteomes" id="UP001054945"/>
    </source>
</evidence>
<keyword evidence="3" id="KW-1185">Reference proteome</keyword>
<evidence type="ECO:0000313" key="2">
    <source>
        <dbReference type="EMBL" id="GIY48926.1"/>
    </source>
</evidence>
<dbReference type="AlphaFoldDB" id="A0AAV4TU01"/>
<dbReference type="Proteomes" id="UP001054945">
    <property type="component" value="Unassembled WGS sequence"/>
</dbReference>
<name>A0AAV4TU01_CAEEX</name>
<gene>
    <name evidence="2" type="ORF">CEXT_44851</name>
</gene>
<protein>
    <submittedName>
        <fullName evidence="2">Uncharacterized protein</fullName>
    </submittedName>
</protein>
<organism evidence="2 3">
    <name type="scientific">Caerostris extrusa</name>
    <name type="common">Bark spider</name>
    <name type="synonym">Caerostris bankana</name>
    <dbReference type="NCBI Taxonomy" id="172846"/>
    <lineage>
        <taxon>Eukaryota</taxon>
        <taxon>Metazoa</taxon>
        <taxon>Ecdysozoa</taxon>
        <taxon>Arthropoda</taxon>
        <taxon>Chelicerata</taxon>
        <taxon>Arachnida</taxon>
        <taxon>Araneae</taxon>
        <taxon>Araneomorphae</taxon>
        <taxon>Entelegynae</taxon>
        <taxon>Araneoidea</taxon>
        <taxon>Araneidae</taxon>
        <taxon>Caerostris</taxon>
    </lineage>
</organism>
<evidence type="ECO:0000256" key="1">
    <source>
        <dbReference type="SAM" id="MobiDB-lite"/>
    </source>
</evidence>